<accession>A0AAF0K4T2</accession>
<dbReference type="AlphaFoldDB" id="A0AAF0K4T2"/>
<reference evidence="4" key="1">
    <citation type="submission" date="2023-04" db="EMBL/GenBank/DDBJ databases">
        <title>Novel strain of Lactilactobacillus sakei and use thereof.</title>
        <authorList>
            <person name="Kim S.Y."/>
        </authorList>
    </citation>
    <scope>NUCLEOTIDE SEQUENCE</scope>
    <source>
        <strain evidence="4">HUP1</strain>
    </source>
</reference>
<evidence type="ECO:0000256" key="2">
    <source>
        <dbReference type="SAM" id="Phobius"/>
    </source>
</evidence>
<protein>
    <submittedName>
        <fullName evidence="4">Type II CAAX endopeptidase family protein</fullName>
    </submittedName>
</protein>
<proteinExistence type="inferred from homology"/>
<dbReference type="Proteomes" id="UP001179858">
    <property type="component" value="Chromosome"/>
</dbReference>
<keyword evidence="2" id="KW-1133">Transmembrane helix</keyword>
<feature type="transmembrane region" description="Helical" evidence="2">
    <location>
        <begin position="79"/>
        <end position="101"/>
    </location>
</feature>
<feature type="transmembrane region" description="Helical" evidence="2">
    <location>
        <begin position="37"/>
        <end position="58"/>
    </location>
</feature>
<evidence type="ECO:0000313" key="5">
    <source>
        <dbReference type="Proteomes" id="UP001179858"/>
    </source>
</evidence>
<feature type="transmembrane region" description="Helical" evidence="2">
    <location>
        <begin position="184"/>
        <end position="201"/>
    </location>
</feature>
<keyword evidence="2" id="KW-0812">Transmembrane</keyword>
<dbReference type="PANTHER" id="PTHR36435">
    <property type="entry name" value="SLR1288 PROTEIN"/>
    <property type="match status" value="1"/>
</dbReference>
<evidence type="ECO:0000313" key="4">
    <source>
        <dbReference type="EMBL" id="WGI19952.1"/>
    </source>
</evidence>
<keyword evidence="2" id="KW-0472">Membrane</keyword>
<dbReference type="InterPro" id="IPR003675">
    <property type="entry name" value="Rce1/LyrA-like_dom"/>
</dbReference>
<feature type="transmembrane region" description="Helical" evidence="2">
    <location>
        <begin position="7"/>
        <end position="25"/>
    </location>
</feature>
<dbReference type="GO" id="GO:0004175">
    <property type="term" value="F:endopeptidase activity"/>
    <property type="evidence" value="ECO:0007669"/>
    <property type="project" value="UniProtKB-ARBA"/>
</dbReference>
<comment type="similarity">
    <text evidence="1">Belongs to the UPF0177 family.</text>
</comment>
<evidence type="ECO:0000256" key="1">
    <source>
        <dbReference type="ARBA" id="ARBA00009067"/>
    </source>
</evidence>
<dbReference type="GO" id="GO:0080120">
    <property type="term" value="P:CAAX-box protein maturation"/>
    <property type="evidence" value="ECO:0007669"/>
    <property type="project" value="UniProtKB-ARBA"/>
</dbReference>
<dbReference type="RefSeq" id="WP_280103250.1">
    <property type="nucleotide sequence ID" value="NZ_CP122959.1"/>
</dbReference>
<dbReference type="PANTHER" id="PTHR36435:SF1">
    <property type="entry name" value="CAAX AMINO TERMINAL PROTEASE FAMILY PROTEIN"/>
    <property type="match status" value="1"/>
</dbReference>
<evidence type="ECO:0000259" key="3">
    <source>
        <dbReference type="Pfam" id="PF02517"/>
    </source>
</evidence>
<feature type="domain" description="CAAX prenyl protease 2/Lysostaphin resistance protein A-like" evidence="3">
    <location>
        <begin position="119"/>
        <end position="217"/>
    </location>
</feature>
<sequence length="222" mass="25658">MKVKPNYSTIWTVIGFFIVYQLLVMPEILLMSLNNKIVTSLSTLITLVLAVGFINYTFKYVSKIAYWQNDFVKRNSYTIFTVSVLLILLLQWGDSFLIAHGVLSNTQNQSENIAALNRNPIFMLVFGLVIAPILEELIFRGLFYKSLLVNLNTRQFRQQSLILMIAVNTLIFTLPHLQTFSLEILPYIIMSVIFSINFIYYKKISVPIILHIFNNLIAIFLF</sequence>
<organism evidence="4 5">
    <name type="scientific">Latilactobacillus sakei</name>
    <name type="common">Lactobacillus sakei</name>
    <dbReference type="NCBI Taxonomy" id="1599"/>
    <lineage>
        <taxon>Bacteria</taxon>
        <taxon>Bacillati</taxon>
        <taxon>Bacillota</taxon>
        <taxon>Bacilli</taxon>
        <taxon>Lactobacillales</taxon>
        <taxon>Lactobacillaceae</taxon>
        <taxon>Latilactobacillus</taxon>
    </lineage>
</organism>
<dbReference type="InterPro" id="IPR052710">
    <property type="entry name" value="CAAX_protease"/>
</dbReference>
<gene>
    <name evidence="4" type="ORF">QBD03_04375</name>
</gene>
<dbReference type="Pfam" id="PF02517">
    <property type="entry name" value="Rce1-like"/>
    <property type="match status" value="1"/>
</dbReference>
<feature type="transmembrane region" description="Helical" evidence="2">
    <location>
        <begin position="160"/>
        <end position="178"/>
    </location>
</feature>
<name>A0AAF0K4T2_LATSK</name>
<feature type="transmembrane region" description="Helical" evidence="2">
    <location>
        <begin position="121"/>
        <end position="139"/>
    </location>
</feature>
<dbReference type="EMBL" id="CP122959">
    <property type="protein sequence ID" value="WGI19952.1"/>
    <property type="molecule type" value="Genomic_DNA"/>
</dbReference>